<feature type="transmembrane region" description="Helical" evidence="9">
    <location>
        <begin position="75"/>
        <end position="92"/>
    </location>
</feature>
<proteinExistence type="predicted"/>
<feature type="region of interest" description="Disordered" evidence="8">
    <location>
        <begin position="320"/>
        <end position="339"/>
    </location>
</feature>
<dbReference type="CDD" id="cd06579">
    <property type="entry name" value="TM_PBP1_transp_AraH_like"/>
    <property type="match status" value="1"/>
</dbReference>
<feature type="transmembrane region" description="Helical" evidence="9">
    <location>
        <begin position="273"/>
        <end position="293"/>
    </location>
</feature>
<feature type="transmembrane region" description="Helical" evidence="9">
    <location>
        <begin position="18"/>
        <end position="37"/>
    </location>
</feature>
<organism evidence="10 11">
    <name type="scientific">Faecalispora sporosphaeroides</name>
    <dbReference type="NCBI Taxonomy" id="1549"/>
    <lineage>
        <taxon>Bacteria</taxon>
        <taxon>Bacillati</taxon>
        <taxon>Bacillota</taxon>
        <taxon>Clostridia</taxon>
        <taxon>Eubacteriales</taxon>
        <taxon>Oscillospiraceae</taxon>
        <taxon>Faecalispora</taxon>
    </lineage>
</organism>
<evidence type="ECO:0000256" key="3">
    <source>
        <dbReference type="ARBA" id="ARBA00022475"/>
    </source>
</evidence>
<sequence length="339" mass="35010">MKQKNARLEEFTRRNGSWLFAAAGCVVLWVLMGTCGGNGLSLKSLIDNAYTASFLAIAGLAQMLVVTTGRGAIDLSIPGMITLGAYVSMGLCNGRNSMILPALLAVIACGALVGFLNSMMVIHLKIPAIIATMAMNYLIVTVTMLIGHNFNVFTVPSILKNIATFRLAGVPVMILLVVLLALAIHFLLTATAYGKGLLATGQNLEAARLAGVDVAKTQMLTYVFAAVLAGLCGALISARVTGAYLGMGNSYQMDSIACIVVGGTLMSGGRANAAGTLVGSLFLYLIISCMQLMGANAGMQSMVKGALIIAVLLIGAAESTGKNPGKKCEKSTACEGNAS</sequence>
<evidence type="ECO:0000256" key="5">
    <source>
        <dbReference type="ARBA" id="ARBA00022692"/>
    </source>
</evidence>
<evidence type="ECO:0000256" key="4">
    <source>
        <dbReference type="ARBA" id="ARBA00022519"/>
    </source>
</evidence>
<dbReference type="GO" id="GO:0022857">
    <property type="term" value="F:transmembrane transporter activity"/>
    <property type="evidence" value="ECO:0007669"/>
    <property type="project" value="InterPro"/>
</dbReference>
<keyword evidence="4" id="KW-0997">Cell inner membrane</keyword>
<dbReference type="InterPro" id="IPR001851">
    <property type="entry name" value="ABC_transp_permease"/>
</dbReference>
<feature type="transmembrane region" description="Helical" evidence="9">
    <location>
        <begin position="219"/>
        <end position="238"/>
    </location>
</feature>
<evidence type="ECO:0000256" key="2">
    <source>
        <dbReference type="ARBA" id="ARBA00022448"/>
    </source>
</evidence>
<dbReference type="PANTHER" id="PTHR32196">
    <property type="entry name" value="ABC TRANSPORTER PERMEASE PROTEIN YPHD-RELATED-RELATED"/>
    <property type="match status" value="1"/>
</dbReference>
<evidence type="ECO:0000256" key="7">
    <source>
        <dbReference type="ARBA" id="ARBA00023136"/>
    </source>
</evidence>
<dbReference type="PANTHER" id="PTHR32196:SF21">
    <property type="entry name" value="ABC TRANSPORTER PERMEASE PROTEIN YPHD-RELATED"/>
    <property type="match status" value="1"/>
</dbReference>
<feature type="transmembrane region" description="Helical" evidence="9">
    <location>
        <begin position="49"/>
        <end position="69"/>
    </location>
</feature>
<name>A0A928KRD2_9FIRM</name>
<reference evidence="10" key="1">
    <citation type="submission" date="2019-04" db="EMBL/GenBank/DDBJ databases">
        <title>Evolution of Biomass-Degrading Anaerobic Consortia Revealed by Metagenomics.</title>
        <authorList>
            <person name="Peng X."/>
        </authorList>
    </citation>
    <scope>NUCLEOTIDE SEQUENCE</scope>
    <source>
        <strain evidence="10">SIG551</strain>
    </source>
</reference>
<protein>
    <submittedName>
        <fullName evidence="10">ABC transporter permease</fullName>
    </submittedName>
</protein>
<comment type="subcellular location">
    <subcellularLocation>
        <location evidence="1">Cell membrane</location>
        <topology evidence="1">Multi-pass membrane protein</topology>
    </subcellularLocation>
</comment>
<dbReference type="GO" id="GO:0005886">
    <property type="term" value="C:plasma membrane"/>
    <property type="evidence" value="ECO:0007669"/>
    <property type="project" value="UniProtKB-SubCell"/>
</dbReference>
<evidence type="ECO:0000256" key="9">
    <source>
        <dbReference type="SAM" id="Phobius"/>
    </source>
</evidence>
<feature type="transmembrane region" description="Helical" evidence="9">
    <location>
        <begin position="99"/>
        <end position="120"/>
    </location>
</feature>
<dbReference type="Pfam" id="PF02653">
    <property type="entry name" value="BPD_transp_2"/>
    <property type="match status" value="1"/>
</dbReference>
<keyword evidence="2" id="KW-0813">Transport</keyword>
<keyword evidence="6 9" id="KW-1133">Transmembrane helix</keyword>
<keyword evidence="5 9" id="KW-0812">Transmembrane</keyword>
<keyword evidence="7 9" id="KW-0472">Membrane</keyword>
<gene>
    <name evidence="10" type="ORF">E7512_07010</name>
</gene>
<evidence type="ECO:0000256" key="8">
    <source>
        <dbReference type="SAM" id="MobiDB-lite"/>
    </source>
</evidence>
<dbReference type="AlphaFoldDB" id="A0A928KRD2"/>
<accession>A0A928KRD2</accession>
<dbReference type="EMBL" id="SVNY01000003">
    <property type="protein sequence ID" value="MBE6833318.1"/>
    <property type="molecule type" value="Genomic_DNA"/>
</dbReference>
<dbReference type="Proteomes" id="UP000754750">
    <property type="component" value="Unassembled WGS sequence"/>
</dbReference>
<evidence type="ECO:0000256" key="6">
    <source>
        <dbReference type="ARBA" id="ARBA00022989"/>
    </source>
</evidence>
<comment type="caution">
    <text evidence="10">The sequence shown here is derived from an EMBL/GenBank/DDBJ whole genome shotgun (WGS) entry which is preliminary data.</text>
</comment>
<feature type="transmembrane region" description="Helical" evidence="9">
    <location>
        <begin position="167"/>
        <end position="188"/>
    </location>
</feature>
<evidence type="ECO:0000313" key="11">
    <source>
        <dbReference type="Proteomes" id="UP000754750"/>
    </source>
</evidence>
<evidence type="ECO:0000256" key="1">
    <source>
        <dbReference type="ARBA" id="ARBA00004651"/>
    </source>
</evidence>
<dbReference type="PROSITE" id="PS51257">
    <property type="entry name" value="PROKAR_LIPOPROTEIN"/>
    <property type="match status" value="1"/>
</dbReference>
<dbReference type="RefSeq" id="WP_326840296.1">
    <property type="nucleotide sequence ID" value="NZ_SVNY01000003.1"/>
</dbReference>
<keyword evidence="3" id="KW-1003">Cell membrane</keyword>
<evidence type="ECO:0000313" key="10">
    <source>
        <dbReference type="EMBL" id="MBE6833318.1"/>
    </source>
</evidence>